<evidence type="ECO:0000313" key="6">
    <source>
        <dbReference type="EMBL" id="TFE67448.1"/>
    </source>
</evidence>
<sequence>MDKQNNKRIRTRDEFSSFLESLFSVVSAENIIYDPERLTAYECDGLTAFRATPLAVLLPRSVEEILSILAVCKRYKVPIVPRGAGTGLSGGATPIEGAVVLSLARFNRVLEIDPKNRTARVEPGVTNIRVSQEAAPYGLYFSPDPSSQIACTIGGNIAENAGGIHCLKYGLTVNNVLGLKLITLEGDILTLGGKGAESPGYDLLPLIVGSEGLLGIIVEATLRLLPKPECAQLVVGCFDDLAKASQAVSLILSFGIIPSGLEMMDKLVLDAVQADMPRALLNSAQAILFCEVDGMQEEVEEQSIRVKEIMLKAGAKEIVVSKDDSERMLLWKCRKSAFPAMGRISPDYYCMDGTIPRKKLAYLLKKIDELSAHYNLKVGNVFHAGDGNLHPLILYDQSVPGEFEKVEKMGEKILELCVQVGGVITGEHGVGLEKLNSMCIQFSSEEIEQFRRVKKAFDPYSLLNPAKTIPTLHRCAEFGKMHLHKDNDLWGGLERF</sequence>
<dbReference type="SUPFAM" id="SSF56176">
    <property type="entry name" value="FAD-binding/transporter-associated domain-like"/>
    <property type="match status" value="1"/>
</dbReference>
<dbReference type="GO" id="GO:0071949">
    <property type="term" value="F:FAD binding"/>
    <property type="evidence" value="ECO:0007669"/>
    <property type="project" value="InterPro"/>
</dbReference>
<dbReference type="InterPro" id="IPR006094">
    <property type="entry name" value="Oxid_FAD_bind_N"/>
</dbReference>
<dbReference type="Gene3D" id="3.30.465.10">
    <property type="match status" value="1"/>
</dbReference>
<dbReference type="InterPro" id="IPR016171">
    <property type="entry name" value="Vanillyl_alc_oxidase_C-sub2"/>
</dbReference>
<evidence type="ECO:0000256" key="2">
    <source>
        <dbReference type="ARBA" id="ARBA00022630"/>
    </source>
</evidence>
<dbReference type="GO" id="GO:0016491">
    <property type="term" value="F:oxidoreductase activity"/>
    <property type="evidence" value="ECO:0007669"/>
    <property type="project" value="UniProtKB-KW"/>
</dbReference>
<dbReference type="Gene3D" id="3.30.70.2740">
    <property type="match status" value="1"/>
</dbReference>
<dbReference type="Pfam" id="PF01565">
    <property type="entry name" value="FAD_binding_4"/>
    <property type="match status" value="1"/>
</dbReference>
<accession>A0A4Y8PCE7</accession>
<keyword evidence="3" id="KW-0274">FAD</keyword>
<dbReference type="InterPro" id="IPR051914">
    <property type="entry name" value="FAD-linked_OxidoTrans_Type4"/>
</dbReference>
<dbReference type="EMBL" id="LXQC01000154">
    <property type="protein sequence ID" value="TFE67448.1"/>
    <property type="molecule type" value="Genomic_DNA"/>
</dbReference>
<evidence type="ECO:0000259" key="5">
    <source>
        <dbReference type="PROSITE" id="PS51387"/>
    </source>
</evidence>
<comment type="cofactor">
    <cofactor evidence="1">
        <name>FAD</name>
        <dbReference type="ChEBI" id="CHEBI:57692"/>
    </cofactor>
</comment>
<feature type="domain" description="FAD-binding PCMH-type" evidence="5">
    <location>
        <begin position="49"/>
        <end position="227"/>
    </location>
</feature>
<dbReference type="OrthoDB" id="9767256at2"/>
<keyword evidence="7" id="KW-1185">Reference proteome</keyword>
<dbReference type="InterPro" id="IPR004113">
    <property type="entry name" value="FAD-bd_oxidored_4_C"/>
</dbReference>
<reference evidence="6 7" key="1">
    <citation type="submission" date="2016-05" db="EMBL/GenBank/DDBJ databases">
        <title>Diversity and Homogeneity among Thermoacidophilic Verrucomicrobia Methanotrophs Linked with Geographical Origin.</title>
        <authorList>
            <person name="Erikstad H.-A."/>
            <person name="Smestad N.B."/>
            <person name="Ceballos R.M."/>
            <person name="Birkeland N.-K."/>
        </authorList>
    </citation>
    <scope>NUCLEOTIDE SEQUENCE [LARGE SCALE GENOMIC DNA]</scope>
    <source>
        <strain evidence="6 7">Phi</strain>
    </source>
</reference>
<dbReference type="Proteomes" id="UP000297713">
    <property type="component" value="Unassembled WGS sequence"/>
</dbReference>
<evidence type="ECO:0000256" key="3">
    <source>
        <dbReference type="ARBA" id="ARBA00022827"/>
    </source>
</evidence>
<dbReference type="PANTHER" id="PTHR42934:SF1">
    <property type="entry name" value="GLYCOLATE OXIDASE SUBUNIT GLCD"/>
    <property type="match status" value="1"/>
</dbReference>
<keyword evidence="4" id="KW-0560">Oxidoreductase</keyword>
<gene>
    <name evidence="6" type="ORF">A7Q10_01350</name>
</gene>
<dbReference type="Gene3D" id="1.10.45.10">
    <property type="entry name" value="Vanillyl-alcohol Oxidase, Chain A, domain 4"/>
    <property type="match status" value="1"/>
</dbReference>
<dbReference type="InterPro" id="IPR016164">
    <property type="entry name" value="FAD-linked_Oxase-like_C"/>
</dbReference>
<keyword evidence="2" id="KW-0285">Flavoprotein</keyword>
<dbReference type="PANTHER" id="PTHR42934">
    <property type="entry name" value="GLYCOLATE OXIDASE SUBUNIT GLCD"/>
    <property type="match status" value="1"/>
</dbReference>
<dbReference type="InterPro" id="IPR016166">
    <property type="entry name" value="FAD-bd_PCMH"/>
</dbReference>
<protein>
    <submittedName>
        <fullName evidence="6">Glycolate oxidase subunit GlcD</fullName>
    </submittedName>
</protein>
<comment type="caution">
    <text evidence="6">The sequence shown here is derived from an EMBL/GenBank/DDBJ whole genome shotgun (WGS) entry which is preliminary data.</text>
</comment>
<evidence type="ECO:0000256" key="1">
    <source>
        <dbReference type="ARBA" id="ARBA00001974"/>
    </source>
</evidence>
<evidence type="ECO:0000313" key="7">
    <source>
        <dbReference type="Proteomes" id="UP000297713"/>
    </source>
</evidence>
<name>A0A4Y8PCE7_9BACT</name>
<dbReference type="RefSeq" id="WP_134440534.1">
    <property type="nucleotide sequence ID" value="NZ_LXQC01000154.1"/>
</dbReference>
<dbReference type="AlphaFoldDB" id="A0A4Y8PCE7"/>
<dbReference type="InterPro" id="IPR016169">
    <property type="entry name" value="FAD-bd_PCMH_sub2"/>
</dbReference>
<dbReference type="Pfam" id="PF02913">
    <property type="entry name" value="FAD-oxidase_C"/>
    <property type="match status" value="1"/>
</dbReference>
<proteinExistence type="predicted"/>
<organism evidence="6 7">
    <name type="scientific">Methylacidiphilum caldifontis</name>
    <dbReference type="NCBI Taxonomy" id="2795386"/>
    <lineage>
        <taxon>Bacteria</taxon>
        <taxon>Pseudomonadati</taxon>
        <taxon>Verrucomicrobiota</taxon>
        <taxon>Methylacidiphilae</taxon>
        <taxon>Methylacidiphilales</taxon>
        <taxon>Methylacidiphilaceae</taxon>
        <taxon>Methylacidiphilum (ex Ratnadevi et al. 2023)</taxon>
    </lineage>
</organism>
<evidence type="ECO:0000256" key="4">
    <source>
        <dbReference type="ARBA" id="ARBA00023002"/>
    </source>
</evidence>
<dbReference type="PROSITE" id="PS51387">
    <property type="entry name" value="FAD_PCMH"/>
    <property type="match status" value="1"/>
</dbReference>
<dbReference type="SUPFAM" id="SSF55103">
    <property type="entry name" value="FAD-linked oxidases, C-terminal domain"/>
    <property type="match status" value="1"/>
</dbReference>
<dbReference type="InterPro" id="IPR036318">
    <property type="entry name" value="FAD-bd_PCMH-like_sf"/>
</dbReference>